<reference evidence="2" key="1">
    <citation type="submission" date="2021-05" db="EMBL/GenBank/DDBJ databases">
        <authorList>
            <person name="Alioto T."/>
            <person name="Alioto T."/>
            <person name="Gomez Garrido J."/>
        </authorList>
    </citation>
    <scope>NUCLEOTIDE SEQUENCE</scope>
</reference>
<dbReference type="EMBL" id="HBUE01308368">
    <property type="protein sequence ID" value="CAG6582241.1"/>
    <property type="molecule type" value="Transcribed_RNA"/>
</dbReference>
<sequence>MRSFDYFLFTLFFSPLFFYLSITKKEYSVFNSDGLTFSFVFPLDYIILFLSQAILCGNVCVMIFQFFSLLGRDCVTSISPKLLVCFLFFLLFSLTVIRFYL</sequence>
<dbReference type="EMBL" id="HBUE01106725">
    <property type="protein sequence ID" value="CAG6487458.1"/>
    <property type="molecule type" value="Transcribed_RNA"/>
</dbReference>
<dbReference type="EMBL" id="HBUE01308369">
    <property type="protein sequence ID" value="CAG6582242.1"/>
    <property type="molecule type" value="Transcribed_RNA"/>
</dbReference>
<feature type="transmembrane region" description="Helical" evidence="1">
    <location>
        <begin position="47"/>
        <end position="70"/>
    </location>
</feature>
<protein>
    <submittedName>
        <fullName evidence="2">(northern house mosquito) hypothetical protein</fullName>
    </submittedName>
</protein>
<proteinExistence type="predicted"/>
<keyword evidence="1" id="KW-0472">Membrane</keyword>
<organism evidence="2">
    <name type="scientific">Culex pipiens</name>
    <name type="common">House mosquito</name>
    <dbReference type="NCBI Taxonomy" id="7175"/>
    <lineage>
        <taxon>Eukaryota</taxon>
        <taxon>Metazoa</taxon>
        <taxon>Ecdysozoa</taxon>
        <taxon>Arthropoda</taxon>
        <taxon>Hexapoda</taxon>
        <taxon>Insecta</taxon>
        <taxon>Pterygota</taxon>
        <taxon>Neoptera</taxon>
        <taxon>Endopterygota</taxon>
        <taxon>Diptera</taxon>
        <taxon>Nematocera</taxon>
        <taxon>Culicoidea</taxon>
        <taxon>Culicidae</taxon>
        <taxon>Culicinae</taxon>
        <taxon>Culicini</taxon>
        <taxon>Culex</taxon>
        <taxon>Culex</taxon>
    </lineage>
</organism>
<dbReference type="EMBL" id="HBUE01106724">
    <property type="protein sequence ID" value="CAG6487457.1"/>
    <property type="molecule type" value="Transcribed_RNA"/>
</dbReference>
<feature type="transmembrane region" description="Helical" evidence="1">
    <location>
        <begin position="82"/>
        <end position="100"/>
    </location>
</feature>
<dbReference type="EMBL" id="HBUE01202180">
    <property type="protein sequence ID" value="CAG6530415.1"/>
    <property type="molecule type" value="Transcribed_RNA"/>
</dbReference>
<name>A0A8D8H8R9_CULPI</name>
<keyword evidence="1" id="KW-0812">Transmembrane</keyword>
<dbReference type="AlphaFoldDB" id="A0A8D8H8R9"/>
<evidence type="ECO:0000256" key="1">
    <source>
        <dbReference type="SAM" id="Phobius"/>
    </source>
</evidence>
<dbReference type="EMBL" id="HBUE01202181">
    <property type="protein sequence ID" value="CAG6530416.1"/>
    <property type="molecule type" value="Transcribed_RNA"/>
</dbReference>
<accession>A0A8D8H8R9</accession>
<keyword evidence="1" id="KW-1133">Transmembrane helix</keyword>
<evidence type="ECO:0000313" key="2">
    <source>
        <dbReference type="EMBL" id="CAG6530415.1"/>
    </source>
</evidence>